<sequence length="618" mass="65375">MTGAPVDYRNRDYAGLRRMLLDQLAADLPGWQDGNPADLGVALTELFAYLGDHLSYAQDSAATEAYLGTARFRESVRRHARMLDYALHEGAAARTWLAVTGDGVTTLGTGLEVSTPGGESVFHTLHPVTVRRSRNAVEVYTGGAERAELAAGATTARLVGARDDLALRAGDVLVFEDAGAARTCVVRLTEDPFALDDPDSVVVTWHAQDAPRTPMRLWRVPTASGGVAATTVVRGNVVLAEHGRLVAGEPVVPPTVPATGRYRPRLARPGLAHAVPYDHADAVDRPASDALVVDPALAVPAMVELDDEVSTWQVRADLVASGRSAADYVVERAEDGTARLRFGDGHDGRAPVPGTVLRASYRIGGGPAGNVGAGALTELVAPVAGVRVRNCVPAVGGVAAQPIEQARLLAPHGSRVLARAVTEADHSEIAMRHPSVARAWSVRRWTGSWHTVTTVVDPPEGVVPDTAQIAEFIGRHTMAGEDVRVVAAVAVPLDIRLTVRIRPGAAPAEVLAGLRDAFTAGTRRDGRPGFFHPDAFSFADPVHLSRVVAAATAVPGVWWVDTSDDPVVGNRFHRWGTRAEGELAVGTIVIGEHEVVSCVSDPDRPELGAIDFVLGEAR</sequence>
<evidence type="ECO:0000313" key="2">
    <source>
        <dbReference type="Proteomes" id="UP000294927"/>
    </source>
</evidence>
<comment type="caution">
    <text evidence="1">The sequence shown here is derived from an EMBL/GenBank/DDBJ whole genome shotgun (WGS) entry which is preliminary data.</text>
</comment>
<dbReference type="RefSeq" id="WP_133904814.1">
    <property type="nucleotide sequence ID" value="NZ_SOCP01000008.1"/>
</dbReference>
<organism evidence="1 2">
    <name type="scientific">Actinophytocola oryzae</name>
    <dbReference type="NCBI Taxonomy" id="502181"/>
    <lineage>
        <taxon>Bacteria</taxon>
        <taxon>Bacillati</taxon>
        <taxon>Actinomycetota</taxon>
        <taxon>Actinomycetes</taxon>
        <taxon>Pseudonocardiales</taxon>
        <taxon>Pseudonocardiaceae</taxon>
    </lineage>
</organism>
<dbReference type="EMBL" id="SOCP01000008">
    <property type="protein sequence ID" value="TDV48768.1"/>
    <property type="molecule type" value="Genomic_DNA"/>
</dbReference>
<dbReference type="OrthoDB" id="9027184at2"/>
<evidence type="ECO:0000313" key="1">
    <source>
        <dbReference type="EMBL" id="TDV48768.1"/>
    </source>
</evidence>
<dbReference type="AlphaFoldDB" id="A0A4R7VI62"/>
<accession>A0A4R7VI62</accession>
<reference evidence="1 2" key="1">
    <citation type="submission" date="2019-03" db="EMBL/GenBank/DDBJ databases">
        <title>Genomic Encyclopedia of Archaeal and Bacterial Type Strains, Phase II (KMG-II): from individual species to whole genera.</title>
        <authorList>
            <person name="Goeker M."/>
        </authorList>
    </citation>
    <scope>NUCLEOTIDE SEQUENCE [LARGE SCALE GENOMIC DNA]</scope>
    <source>
        <strain evidence="1 2">DSM 45499</strain>
    </source>
</reference>
<protein>
    <submittedName>
        <fullName evidence="1">Putative phage baseplate assembly protein</fullName>
    </submittedName>
</protein>
<proteinExistence type="predicted"/>
<dbReference type="Proteomes" id="UP000294927">
    <property type="component" value="Unassembled WGS sequence"/>
</dbReference>
<keyword evidence="2" id="KW-1185">Reference proteome</keyword>
<name>A0A4R7VI62_9PSEU</name>
<gene>
    <name evidence="1" type="ORF">CLV71_108128</name>
</gene>